<keyword evidence="2" id="KW-1003">Cell membrane</keyword>
<organism evidence="9 10">
    <name type="scientific">Brenthis ino</name>
    <name type="common">lesser marbled fritillary</name>
    <dbReference type="NCBI Taxonomy" id="405034"/>
    <lineage>
        <taxon>Eukaryota</taxon>
        <taxon>Metazoa</taxon>
        <taxon>Ecdysozoa</taxon>
        <taxon>Arthropoda</taxon>
        <taxon>Hexapoda</taxon>
        <taxon>Insecta</taxon>
        <taxon>Pterygota</taxon>
        <taxon>Neoptera</taxon>
        <taxon>Endopterygota</taxon>
        <taxon>Lepidoptera</taxon>
        <taxon>Glossata</taxon>
        <taxon>Ditrysia</taxon>
        <taxon>Papilionoidea</taxon>
        <taxon>Nymphalidae</taxon>
        <taxon>Heliconiinae</taxon>
        <taxon>Argynnini</taxon>
        <taxon>Brenthis</taxon>
    </lineage>
</organism>
<feature type="compositionally biased region" description="Basic and acidic residues" evidence="6">
    <location>
        <begin position="1"/>
        <end position="16"/>
    </location>
</feature>
<dbReference type="GO" id="GO:0043252">
    <property type="term" value="P:sodium-independent organic anion transport"/>
    <property type="evidence" value="ECO:0007669"/>
    <property type="project" value="TreeGrafter"/>
</dbReference>
<dbReference type="PROSITE" id="PS51465">
    <property type="entry name" value="KAZAL_2"/>
    <property type="match status" value="1"/>
</dbReference>
<protein>
    <recommendedName>
        <fullName evidence="8">Kazal-like domain-containing protein</fullName>
    </recommendedName>
</protein>
<feature type="region of interest" description="Disordered" evidence="6">
    <location>
        <begin position="1"/>
        <end position="30"/>
    </location>
</feature>
<feature type="domain" description="Kazal-like" evidence="8">
    <location>
        <begin position="398"/>
        <end position="454"/>
    </location>
</feature>
<feature type="transmembrane region" description="Helical" evidence="7">
    <location>
        <begin position="120"/>
        <end position="137"/>
    </location>
</feature>
<proteinExistence type="predicted"/>
<keyword evidence="3 7" id="KW-0812">Transmembrane</keyword>
<evidence type="ECO:0000256" key="3">
    <source>
        <dbReference type="ARBA" id="ARBA00022692"/>
    </source>
</evidence>
<dbReference type="AlphaFoldDB" id="A0A8J9YKM5"/>
<feature type="transmembrane region" description="Helical" evidence="7">
    <location>
        <begin position="558"/>
        <end position="581"/>
    </location>
</feature>
<keyword evidence="4 7" id="KW-1133">Transmembrane helix</keyword>
<comment type="subcellular location">
    <subcellularLocation>
        <location evidence="1">Cell membrane</location>
        <topology evidence="1">Multi-pass membrane protein</topology>
    </subcellularLocation>
</comment>
<evidence type="ECO:0000256" key="2">
    <source>
        <dbReference type="ARBA" id="ARBA00022475"/>
    </source>
</evidence>
<sequence>MSSNREELALSQRRDLSDDENDTDEICHDPPRKVNVKDRVLSWFNPKKFDPRKLRGVLIGVTVITTLGEICTYKLIKQDIKSGEIPFYTPDVMILALSIFEALVAPIVSWWGYGKRRTMLLAYSSVVTVCCILWFFIPNVEERSISELCDAADENNIKFEGMTTRSITRLAILTCTSVSFILSRIGCWCHGIAYSDEYAPSRTSMHYGALLLSRVAILVIGERIMTSLLEKNLYIQTLIFVLSLAVNVIQLLCIVPKVVPEVDGVQRTPVSQKDRGFFLSLRRVMCNSVAMTQMLAMGLMAAALWGFVYNESEISKVKFNLVREDNVLINYTELIMYHFLVVIVGYAGVKFSAPVLMEFCNLKAMKQTILMSVLACIVFVALTVIPRCDHGEVAGLSETGLTIGSVPNFSCLPRWNEFQPVCVVDEMVTYVSPCQAGCRSTETNNGFFVYSNCTCAAGGRALIGACSNVRCTQSYHLHGMLLYAVVTFTVLVFQAQGVLLLRIVDQRDKSVVMGLAWSMVAFICFVCGHLSFLGIGLATCNWFEVEKCHLQNPLYPTFVGGTCSLLALLSIIISIGSYVCLRVSNKVRVDQNAQL</sequence>
<feature type="transmembrane region" description="Helical" evidence="7">
    <location>
        <begin position="57"/>
        <end position="76"/>
    </location>
</feature>
<dbReference type="Proteomes" id="UP000838878">
    <property type="component" value="Chromosome 9"/>
</dbReference>
<keyword evidence="10" id="KW-1185">Reference proteome</keyword>
<keyword evidence="5 7" id="KW-0472">Membrane</keyword>
<evidence type="ECO:0000313" key="9">
    <source>
        <dbReference type="EMBL" id="CAH0731306.1"/>
    </source>
</evidence>
<dbReference type="InterPro" id="IPR004156">
    <property type="entry name" value="OATP"/>
</dbReference>
<feature type="transmembrane region" description="Helical" evidence="7">
    <location>
        <begin position="369"/>
        <end position="386"/>
    </location>
</feature>
<evidence type="ECO:0000313" key="10">
    <source>
        <dbReference type="Proteomes" id="UP000838878"/>
    </source>
</evidence>
<evidence type="ECO:0000259" key="8">
    <source>
        <dbReference type="PROSITE" id="PS51465"/>
    </source>
</evidence>
<feature type="non-terminal residue" evidence="9">
    <location>
        <position position="595"/>
    </location>
</feature>
<feature type="transmembrane region" description="Helical" evidence="7">
    <location>
        <begin position="328"/>
        <end position="349"/>
    </location>
</feature>
<dbReference type="EMBL" id="OV170229">
    <property type="protein sequence ID" value="CAH0731306.1"/>
    <property type="molecule type" value="Genomic_DNA"/>
</dbReference>
<dbReference type="Pfam" id="PF03137">
    <property type="entry name" value="OATP"/>
    <property type="match status" value="1"/>
</dbReference>
<evidence type="ECO:0000256" key="5">
    <source>
        <dbReference type="ARBA" id="ARBA00023136"/>
    </source>
</evidence>
<dbReference type="OrthoDB" id="5062115at2759"/>
<feature type="transmembrane region" description="Helical" evidence="7">
    <location>
        <begin position="515"/>
        <end position="538"/>
    </location>
</feature>
<feature type="transmembrane region" description="Helical" evidence="7">
    <location>
        <begin position="480"/>
        <end position="503"/>
    </location>
</feature>
<feature type="transmembrane region" description="Helical" evidence="7">
    <location>
        <begin position="284"/>
        <end position="308"/>
    </location>
</feature>
<evidence type="ECO:0000256" key="6">
    <source>
        <dbReference type="SAM" id="MobiDB-lite"/>
    </source>
</evidence>
<name>A0A8J9YKM5_9NEOP</name>
<accession>A0A8J9YKM5</accession>
<gene>
    <name evidence="9" type="ORF">BINO364_LOCUS16195</name>
</gene>
<evidence type="ECO:0000256" key="4">
    <source>
        <dbReference type="ARBA" id="ARBA00022989"/>
    </source>
</evidence>
<dbReference type="PANTHER" id="PTHR11388">
    <property type="entry name" value="ORGANIC ANION TRANSPORTER"/>
    <property type="match status" value="1"/>
</dbReference>
<feature type="transmembrane region" description="Helical" evidence="7">
    <location>
        <begin position="233"/>
        <end position="255"/>
    </location>
</feature>
<dbReference type="InterPro" id="IPR002350">
    <property type="entry name" value="Kazal_dom"/>
</dbReference>
<dbReference type="GO" id="GO:0016323">
    <property type="term" value="C:basolateral plasma membrane"/>
    <property type="evidence" value="ECO:0007669"/>
    <property type="project" value="TreeGrafter"/>
</dbReference>
<dbReference type="GO" id="GO:0015347">
    <property type="term" value="F:sodium-independent organic anion transmembrane transporter activity"/>
    <property type="evidence" value="ECO:0007669"/>
    <property type="project" value="TreeGrafter"/>
</dbReference>
<feature type="transmembrane region" description="Helical" evidence="7">
    <location>
        <begin position="92"/>
        <end position="113"/>
    </location>
</feature>
<evidence type="ECO:0000256" key="7">
    <source>
        <dbReference type="SAM" id="Phobius"/>
    </source>
</evidence>
<evidence type="ECO:0000256" key="1">
    <source>
        <dbReference type="ARBA" id="ARBA00004651"/>
    </source>
</evidence>
<reference evidence="9" key="1">
    <citation type="submission" date="2021-12" db="EMBL/GenBank/DDBJ databases">
        <authorList>
            <person name="Martin H S."/>
        </authorList>
    </citation>
    <scope>NUCLEOTIDE SEQUENCE</scope>
</reference>
<dbReference type="PANTHER" id="PTHR11388:SF100">
    <property type="entry name" value="SOLUTE CARRIER ORGANIC ANION TRANSPORTER FAMILY MEMBER 4A1"/>
    <property type="match status" value="1"/>
</dbReference>